<name>A0ABY6LND9_9ARAC</name>
<proteinExistence type="predicted"/>
<accession>A0ABY6LND9</accession>
<sequence length="171" mass="19584">MDCEFGDLADSLVRDQIIMGIKDKALKERMLAIDLGRAIETSKEQSHYPSAKVCHKCGFKHPYGKCFANDNICKLCSKPNHYAKMCRNKVDMLERGVEEDQIWLQYLTMNSITGLEWTQTISVENNSVNFKLDTGARVNILPVDTIKIGKINPAYIQLGLRFIHIQEKKYQ</sequence>
<reference evidence="1 2" key="1">
    <citation type="submission" date="2022-03" db="EMBL/GenBank/DDBJ databases">
        <title>A chromosomal length assembly of Cordylochernes scorpioides.</title>
        <authorList>
            <person name="Zeh D."/>
            <person name="Zeh J."/>
        </authorList>
    </citation>
    <scope>NUCLEOTIDE SEQUENCE [LARGE SCALE GENOMIC DNA]</scope>
    <source>
        <strain evidence="1">IN4F17</strain>
        <tissue evidence="1">Whole Body</tissue>
    </source>
</reference>
<protein>
    <recommendedName>
        <fullName evidence="3">Peptidase A2 domain-containing protein</fullName>
    </recommendedName>
</protein>
<gene>
    <name evidence="1" type="ORF">LAZ67_22000675</name>
</gene>
<dbReference type="EMBL" id="CP092884">
    <property type="protein sequence ID" value="UYV82724.1"/>
    <property type="molecule type" value="Genomic_DNA"/>
</dbReference>
<dbReference type="Proteomes" id="UP001235939">
    <property type="component" value="Chromosome 22"/>
</dbReference>
<evidence type="ECO:0008006" key="3">
    <source>
        <dbReference type="Google" id="ProtNLM"/>
    </source>
</evidence>
<organism evidence="1 2">
    <name type="scientific">Cordylochernes scorpioides</name>
    <dbReference type="NCBI Taxonomy" id="51811"/>
    <lineage>
        <taxon>Eukaryota</taxon>
        <taxon>Metazoa</taxon>
        <taxon>Ecdysozoa</taxon>
        <taxon>Arthropoda</taxon>
        <taxon>Chelicerata</taxon>
        <taxon>Arachnida</taxon>
        <taxon>Pseudoscorpiones</taxon>
        <taxon>Cheliferoidea</taxon>
        <taxon>Chernetidae</taxon>
        <taxon>Cordylochernes</taxon>
    </lineage>
</organism>
<keyword evidence="2" id="KW-1185">Reference proteome</keyword>
<evidence type="ECO:0000313" key="2">
    <source>
        <dbReference type="Proteomes" id="UP001235939"/>
    </source>
</evidence>
<evidence type="ECO:0000313" key="1">
    <source>
        <dbReference type="EMBL" id="UYV82724.1"/>
    </source>
</evidence>